<dbReference type="Pfam" id="PF08597">
    <property type="entry name" value="eIF3_subunit"/>
    <property type="match status" value="1"/>
</dbReference>
<evidence type="ECO:0000256" key="3">
    <source>
        <dbReference type="ARBA" id="ARBA00022917"/>
    </source>
</evidence>
<dbReference type="AlphaFoldDB" id="A0AAV9I628"/>
<dbReference type="GO" id="GO:0003743">
    <property type="term" value="F:translation initiation factor activity"/>
    <property type="evidence" value="ECO:0007669"/>
    <property type="project" value="UniProtKB-KW"/>
</dbReference>
<dbReference type="EMBL" id="JANCYU010000010">
    <property type="protein sequence ID" value="KAK4523033.1"/>
    <property type="molecule type" value="Genomic_DNA"/>
</dbReference>
<dbReference type="PANTHER" id="PTHR21681:SF0">
    <property type="entry name" value="EUKARYOTIC TRANSLATION INITIATION FACTOR 3 SUBUNIT J"/>
    <property type="match status" value="1"/>
</dbReference>
<evidence type="ECO:0008006" key="7">
    <source>
        <dbReference type="Google" id="ProtNLM"/>
    </source>
</evidence>
<dbReference type="InterPro" id="IPR023194">
    <property type="entry name" value="eIF3-like_dom_sf"/>
</dbReference>
<evidence type="ECO:0000256" key="1">
    <source>
        <dbReference type="ARBA" id="ARBA00022490"/>
    </source>
</evidence>
<gene>
    <name evidence="5" type="ORF">GAYE_PCTG33G0923</name>
</gene>
<dbReference type="GO" id="GO:0005852">
    <property type="term" value="C:eukaryotic translation initiation factor 3 complex"/>
    <property type="evidence" value="ECO:0007669"/>
    <property type="project" value="InterPro"/>
</dbReference>
<name>A0AAV9I628_9RHOD</name>
<feature type="region of interest" description="Disordered" evidence="4">
    <location>
        <begin position="32"/>
        <end position="81"/>
    </location>
</feature>
<feature type="compositionally biased region" description="Basic and acidic residues" evidence="4">
    <location>
        <begin position="32"/>
        <end position="55"/>
    </location>
</feature>
<evidence type="ECO:0000256" key="2">
    <source>
        <dbReference type="ARBA" id="ARBA00022540"/>
    </source>
</evidence>
<protein>
    <recommendedName>
        <fullName evidence="7">Eukaryotic translation initiation factor 3 30 kDa subunit</fullName>
    </recommendedName>
</protein>
<dbReference type="Proteomes" id="UP001300502">
    <property type="component" value="Unassembled WGS sequence"/>
</dbReference>
<keyword evidence="1" id="KW-0963">Cytoplasm</keyword>
<reference evidence="5 6" key="1">
    <citation type="submission" date="2022-07" db="EMBL/GenBank/DDBJ databases">
        <title>Genome-wide signatures of adaptation to extreme environments.</title>
        <authorList>
            <person name="Cho C.H."/>
            <person name="Yoon H.S."/>
        </authorList>
    </citation>
    <scope>NUCLEOTIDE SEQUENCE [LARGE SCALE GENOMIC DNA]</scope>
    <source>
        <strain evidence="5 6">108.79 E11</strain>
    </source>
</reference>
<feature type="compositionally biased region" description="Basic and acidic residues" evidence="4">
    <location>
        <begin position="69"/>
        <end position="80"/>
    </location>
</feature>
<organism evidence="5 6">
    <name type="scientific">Galdieria yellowstonensis</name>
    <dbReference type="NCBI Taxonomy" id="3028027"/>
    <lineage>
        <taxon>Eukaryota</taxon>
        <taxon>Rhodophyta</taxon>
        <taxon>Bangiophyceae</taxon>
        <taxon>Galdieriales</taxon>
        <taxon>Galdieriaceae</taxon>
        <taxon>Galdieria</taxon>
    </lineage>
</organism>
<dbReference type="Gene3D" id="1.10.246.60">
    <property type="entry name" value="Eukaryotic translation initiation factor 3 like domains"/>
    <property type="match status" value="1"/>
</dbReference>
<keyword evidence="6" id="KW-1185">Reference proteome</keyword>
<evidence type="ECO:0000313" key="5">
    <source>
        <dbReference type="EMBL" id="KAK4523033.1"/>
    </source>
</evidence>
<feature type="compositionally biased region" description="Basic residues" evidence="4">
    <location>
        <begin position="56"/>
        <end position="68"/>
    </location>
</feature>
<accession>A0AAV9I628</accession>
<sequence>MADSWEDLEEVEVKIPNVQKSSDWSWNVELEEAKELPVHTKKEAEKEPTSEEAQKKQPKKSQKTQLAKKIRERESRENTKKGGIAAKVENEDELMGMTEAERKKFLEALEREADFQNAKELFGNGGLDENQSLDSFVPQTEADLERFCVLVSRKLVEVTSNRKATTVLAFYKSLLKNVTADMKVEDIKDLAAHVNVLANEKLKANQEKKKGKQKKKAVVKVDAEDDLASLDDDYEDFM</sequence>
<keyword evidence="2" id="KW-0396">Initiation factor</keyword>
<comment type="caution">
    <text evidence="5">The sequence shown here is derived from an EMBL/GenBank/DDBJ whole genome shotgun (WGS) entry which is preliminary data.</text>
</comment>
<dbReference type="InterPro" id="IPR013906">
    <property type="entry name" value="eIF3j"/>
</dbReference>
<dbReference type="PANTHER" id="PTHR21681">
    <property type="entry name" value="EUKARYOTIC TRANSLATION INITIATION FACTOR 3 SUBUNIT J"/>
    <property type="match status" value="1"/>
</dbReference>
<evidence type="ECO:0000313" key="6">
    <source>
        <dbReference type="Proteomes" id="UP001300502"/>
    </source>
</evidence>
<proteinExistence type="predicted"/>
<evidence type="ECO:0000256" key="4">
    <source>
        <dbReference type="SAM" id="MobiDB-lite"/>
    </source>
</evidence>
<keyword evidence="3" id="KW-0648">Protein biosynthesis</keyword>